<accession>A0A5J4P4N1</accession>
<dbReference type="GO" id="GO:0005524">
    <property type="term" value="F:ATP binding"/>
    <property type="evidence" value="ECO:0007669"/>
    <property type="project" value="InterPro"/>
</dbReference>
<organism evidence="2">
    <name type="scientific">termite gut metagenome</name>
    <dbReference type="NCBI Taxonomy" id="433724"/>
    <lineage>
        <taxon>unclassified sequences</taxon>
        <taxon>metagenomes</taxon>
        <taxon>organismal metagenomes</taxon>
    </lineage>
</organism>
<dbReference type="AlphaFoldDB" id="A0A5J4P4N1"/>
<gene>
    <name evidence="2" type="ORF">EZS27_044056</name>
</gene>
<name>A0A5J4P4N1_9ZZZZ</name>
<keyword evidence="2" id="KW-0413">Isomerase</keyword>
<dbReference type="GO" id="GO:0003918">
    <property type="term" value="F:DNA topoisomerase type II (double strand cut, ATP-hydrolyzing) activity"/>
    <property type="evidence" value="ECO:0007669"/>
    <property type="project" value="InterPro"/>
</dbReference>
<feature type="transmembrane region" description="Helical" evidence="1">
    <location>
        <begin position="18"/>
        <end position="37"/>
    </location>
</feature>
<keyword evidence="1" id="KW-0812">Transmembrane</keyword>
<dbReference type="InterPro" id="IPR013758">
    <property type="entry name" value="Topo_IIA_A/C_ab"/>
</dbReference>
<dbReference type="GO" id="GO:0006265">
    <property type="term" value="P:DNA topological change"/>
    <property type="evidence" value="ECO:0007669"/>
    <property type="project" value="InterPro"/>
</dbReference>
<keyword evidence="1" id="KW-0472">Membrane</keyword>
<sequence length="116" mass="12903">CNELFIIISSFINTFKNILGYIFYLVVGIYVGIIILLNAPYVQQKVIVTITEKLGKVIDAELNAGGDSCGFLVRDGFKPVHRRILYGMMELGNTSDKGVRFIYPMCEMVITISSSA</sequence>
<dbReference type="EMBL" id="SNRY01011626">
    <property type="protein sequence ID" value="KAA6304296.1"/>
    <property type="molecule type" value="Genomic_DNA"/>
</dbReference>
<evidence type="ECO:0000256" key="1">
    <source>
        <dbReference type="SAM" id="Phobius"/>
    </source>
</evidence>
<comment type="caution">
    <text evidence="2">The sequence shown here is derived from an EMBL/GenBank/DDBJ whole genome shotgun (WGS) entry which is preliminary data.</text>
</comment>
<feature type="non-terminal residue" evidence="2">
    <location>
        <position position="1"/>
    </location>
</feature>
<dbReference type="InterPro" id="IPR013760">
    <property type="entry name" value="Topo_IIA-like_dom_sf"/>
</dbReference>
<reference evidence="2" key="1">
    <citation type="submission" date="2019-03" db="EMBL/GenBank/DDBJ databases">
        <title>Single cell metagenomics reveals metabolic interactions within the superorganism composed of flagellate Streblomastix strix and complex community of Bacteroidetes bacteria on its surface.</title>
        <authorList>
            <person name="Treitli S.C."/>
            <person name="Kolisko M."/>
            <person name="Husnik F."/>
            <person name="Keeling P."/>
            <person name="Hampl V."/>
        </authorList>
    </citation>
    <scope>NUCLEOTIDE SEQUENCE</scope>
    <source>
        <strain evidence="2">STM</strain>
    </source>
</reference>
<keyword evidence="1" id="KW-1133">Transmembrane helix</keyword>
<evidence type="ECO:0000313" key="2">
    <source>
        <dbReference type="EMBL" id="KAA6304296.1"/>
    </source>
</evidence>
<dbReference type="Gene3D" id="3.90.199.10">
    <property type="entry name" value="Topoisomerase II, domain 5"/>
    <property type="match status" value="1"/>
</dbReference>
<dbReference type="SUPFAM" id="SSF56719">
    <property type="entry name" value="Type II DNA topoisomerase"/>
    <property type="match status" value="1"/>
</dbReference>
<dbReference type="GO" id="GO:0003677">
    <property type="term" value="F:DNA binding"/>
    <property type="evidence" value="ECO:0007669"/>
    <property type="project" value="InterPro"/>
</dbReference>
<proteinExistence type="predicted"/>
<protein>
    <submittedName>
        <fullName evidence="2">DNA gyrase subunit A</fullName>
    </submittedName>
</protein>